<dbReference type="NCBIfam" id="TIGR00229">
    <property type="entry name" value="sensory_box"/>
    <property type="match status" value="1"/>
</dbReference>
<evidence type="ECO:0000256" key="2">
    <source>
        <dbReference type="ARBA" id="ARBA00022840"/>
    </source>
</evidence>
<dbReference type="SUPFAM" id="SSF46689">
    <property type="entry name" value="Homeodomain-like"/>
    <property type="match status" value="1"/>
</dbReference>
<dbReference type="Pfam" id="PF25601">
    <property type="entry name" value="AAA_lid_14"/>
    <property type="match status" value="1"/>
</dbReference>
<sequence length="458" mass="50877">MTKQNFDPPSSPTSCRFMALPPSHCCTIVESIREGVLTFDLEKTVTYANPAAEAIIGYGADDMIGRKCHEVLQSELCRRRCPVDDLLAGGASPGERQTRIIGESSTVKTVAINCELLYDEQGRATGLVETIRDLTDLEKLRKQVTRDYTIEDIIGRSPAMRKILSFLPDIAESDSAVLIEGDTGTGKEMVAKAIHRLSRRKDGPFVAVNCAALPETLLESELFGHKRGAFTGAVKDRQGRFEMADGGTLFLDEICATSMSFQADLLRVLEDGQFTPLGASGPRHSDFRLITAANEDLQELMGQGQFRTDLYYRVGVARIQLPPLARRKEDIPLLVDHFIQKFNLIKGRAVQGATAQALAALFDYPFPGNIRELENIIEFAFIACKNGWIELEHLPEEVRERRDSDSKDWGGALLPHEAEEALKIKSVLENCRGNRTMAARSLSMGRSTLWRKIKKYGL</sequence>
<keyword evidence="1" id="KW-0547">Nucleotide-binding</keyword>
<dbReference type="PROSITE" id="PS50045">
    <property type="entry name" value="SIGMA54_INTERACT_4"/>
    <property type="match status" value="1"/>
</dbReference>
<dbReference type="Pfam" id="PF08448">
    <property type="entry name" value="PAS_4"/>
    <property type="match status" value="1"/>
</dbReference>
<gene>
    <name evidence="9" type="ORF">HNR65_002233</name>
</gene>
<dbReference type="GO" id="GO:0005524">
    <property type="term" value="F:ATP binding"/>
    <property type="evidence" value="ECO:0007669"/>
    <property type="project" value="UniProtKB-KW"/>
</dbReference>
<evidence type="ECO:0000256" key="3">
    <source>
        <dbReference type="ARBA" id="ARBA00023015"/>
    </source>
</evidence>
<dbReference type="SMART" id="SM00382">
    <property type="entry name" value="AAA"/>
    <property type="match status" value="1"/>
</dbReference>
<keyword evidence="4" id="KW-0238">DNA-binding</keyword>
<dbReference type="CDD" id="cd00130">
    <property type="entry name" value="PAS"/>
    <property type="match status" value="1"/>
</dbReference>
<name>A0A7W0CA01_9BACT</name>
<dbReference type="RefSeq" id="WP_181551543.1">
    <property type="nucleotide sequence ID" value="NZ_JACDUS010000005.1"/>
</dbReference>
<dbReference type="InterPro" id="IPR025943">
    <property type="entry name" value="Sigma_54_int_dom_ATP-bd_2"/>
</dbReference>
<dbReference type="FunFam" id="3.40.50.300:FF:000006">
    <property type="entry name" value="DNA-binding transcriptional regulator NtrC"/>
    <property type="match status" value="1"/>
</dbReference>
<feature type="domain" description="PAC" evidence="8">
    <location>
        <begin position="94"/>
        <end position="146"/>
    </location>
</feature>
<dbReference type="InterPro" id="IPR003593">
    <property type="entry name" value="AAA+_ATPase"/>
</dbReference>
<dbReference type="Gene3D" id="3.40.50.300">
    <property type="entry name" value="P-loop containing nucleotide triphosphate hydrolases"/>
    <property type="match status" value="1"/>
</dbReference>
<keyword evidence="5" id="KW-0804">Transcription</keyword>
<dbReference type="GO" id="GO:0006355">
    <property type="term" value="P:regulation of DNA-templated transcription"/>
    <property type="evidence" value="ECO:0007669"/>
    <property type="project" value="InterPro"/>
</dbReference>
<dbReference type="Gene3D" id="1.10.10.60">
    <property type="entry name" value="Homeodomain-like"/>
    <property type="match status" value="1"/>
</dbReference>
<comment type="caution">
    <text evidence="9">The sequence shown here is derived from an EMBL/GenBank/DDBJ whole genome shotgun (WGS) entry which is preliminary data.</text>
</comment>
<evidence type="ECO:0000256" key="5">
    <source>
        <dbReference type="ARBA" id="ARBA00023163"/>
    </source>
</evidence>
<dbReference type="SUPFAM" id="SSF55785">
    <property type="entry name" value="PYP-like sensor domain (PAS domain)"/>
    <property type="match status" value="1"/>
</dbReference>
<evidence type="ECO:0000313" key="10">
    <source>
        <dbReference type="Proteomes" id="UP000525298"/>
    </source>
</evidence>
<dbReference type="Gene3D" id="3.30.450.20">
    <property type="entry name" value="PAS domain"/>
    <property type="match status" value="1"/>
</dbReference>
<feature type="domain" description="PAS" evidence="7">
    <location>
        <begin position="28"/>
        <end position="75"/>
    </location>
</feature>
<dbReference type="AlphaFoldDB" id="A0A7W0CA01"/>
<dbReference type="InterPro" id="IPR000014">
    <property type="entry name" value="PAS"/>
</dbReference>
<dbReference type="Gene3D" id="1.10.8.60">
    <property type="match status" value="1"/>
</dbReference>
<dbReference type="InterPro" id="IPR002078">
    <property type="entry name" value="Sigma_54_int"/>
</dbReference>
<dbReference type="InterPro" id="IPR058031">
    <property type="entry name" value="AAA_lid_NorR"/>
</dbReference>
<proteinExistence type="predicted"/>
<evidence type="ECO:0000259" key="6">
    <source>
        <dbReference type="PROSITE" id="PS50045"/>
    </source>
</evidence>
<dbReference type="InterPro" id="IPR025944">
    <property type="entry name" value="Sigma_54_int_dom_CS"/>
</dbReference>
<dbReference type="PRINTS" id="PR01590">
    <property type="entry name" value="HTHFIS"/>
</dbReference>
<feature type="domain" description="Sigma-54 factor interaction" evidence="6">
    <location>
        <begin position="153"/>
        <end position="382"/>
    </location>
</feature>
<reference evidence="9 10" key="1">
    <citation type="submission" date="2020-07" db="EMBL/GenBank/DDBJ databases">
        <title>Genomic Encyclopedia of Type Strains, Phase IV (KMG-IV): sequencing the most valuable type-strain genomes for metagenomic binning, comparative biology and taxonomic classification.</title>
        <authorList>
            <person name="Goeker M."/>
        </authorList>
    </citation>
    <scope>NUCLEOTIDE SEQUENCE [LARGE SCALE GENOMIC DNA]</scope>
    <source>
        <strain evidence="9 10">DSM 17721</strain>
    </source>
</reference>
<evidence type="ECO:0000256" key="1">
    <source>
        <dbReference type="ARBA" id="ARBA00022741"/>
    </source>
</evidence>
<dbReference type="GO" id="GO:0043565">
    <property type="term" value="F:sequence-specific DNA binding"/>
    <property type="evidence" value="ECO:0007669"/>
    <property type="project" value="InterPro"/>
</dbReference>
<dbReference type="InterPro" id="IPR027417">
    <property type="entry name" value="P-loop_NTPase"/>
</dbReference>
<dbReference type="Proteomes" id="UP000525298">
    <property type="component" value="Unassembled WGS sequence"/>
</dbReference>
<dbReference type="PROSITE" id="PS00676">
    <property type="entry name" value="SIGMA54_INTERACT_2"/>
    <property type="match status" value="1"/>
</dbReference>
<accession>A0A7W0CA01</accession>
<dbReference type="PROSITE" id="PS00688">
    <property type="entry name" value="SIGMA54_INTERACT_3"/>
    <property type="match status" value="1"/>
</dbReference>
<dbReference type="SUPFAM" id="SSF52540">
    <property type="entry name" value="P-loop containing nucleoside triphosphate hydrolases"/>
    <property type="match status" value="1"/>
</dbReference>
<dbReference type="InterPro" id="IPR000700">
    <property type="entry name" value="PAS-assoc_C"/>
</dbReference>
<keyword evidence="10" id="KW-1185">Reference proteome</keyword>
<dbReference type="InterPro" id="IPR035965">
    <property type="entry name" value="PAS-like_dom_sf"/>
</dbReference>
<dbReference type="PROSITE" id="PS50112">
    <property type="entry name" value="PAS"/>
    <property type="match status" value="1"/>
</dbReference>
<evidence type="ECO:0000259" key="8">
    <source>
        <dbReference type="PROSITE" id="PS50113"/>
    </source>
</evidence>
<dbReference type="Pfam" id="PF02954">
    <property type="entry name" value="HTH_8"/>
    <property type="match status" value="1"/>
</dbReference>
<dbReference type="PANTHER" id="PTHR32071">
    <property type="entry name" value="TRANSCRIPTIONAL REGULATORY PROTEIN"/>
    <property type="match status" value="1"/>
</dbReference>
<keyword evidence="2" id="KW-0067">ATP-binding</keyword>
<dbReference type="InterPro" id="IPR025662">
    <property type="entry name" value="Sigma_54_int_dom_ATP-bd_1"/>
</dbReference>
<dbReference type="PROSITE" id="PS50113">
    <property type="entry name" value="PAC"/>
    <property type="match status" value="1"/>
</dbReference>
<dbReference type="Pfam" id="PF00158">
    <property type="entry name" value="Sigma54_activat"/>
    <property type="match status" value="1"/>
</dbReference>
<dbReference type="InterPro" id="IPR009057">
    <property type="entry name" value="Homeodomain-like_sf"/>
</dbReference>
<dbReference type="PROSITE" id="PS00675">
    <property type="entry name" value="SIGMA54_INTERACT_1"/>
    <property type="match status" value="1"/>
</dbReference>
<protein>
    <submittedName>
        <fullName evidence="9">PAS domain S-box-containing protein</fullName>
    </submittedName>
</protein>
<dbReference type="InterPro" id="IPR002197">
    <property type="entry name" value="HTH_Fis"/>
</dbReference>
<evidence type="ECO:0000256" key="4">
    <source>
        <dbReference type="ARBA" id="ARBA00023125"/>
    </source>
</evidence>
<organism evidence="9 10">
    <name type="scientific">Desulfosalsimonas propionicica</name>
    <dbReference type="NCBI Taxonomy" id="332175"/>
    <lineage>
        <taxon>Bacteria</taxon>
        <taxon>Pseudomonadati</taxon>
        <taxon>Thermodesulfobacteriota</taxon>
        <taxon>Desulfobacteria</taxon>
        <taxon>Desulfobacterales</taxon>
        <taxon>Desulfosalsimonadaceae</taxon>
        <taxon>Desulfosalsimonas</taxon>
    </lineage>
</organism>
<dbReference type="CDD" id="cd00009">
    <property type="entry name" value="AAA"/>
    <property type="match status" value="1"/>
</dbReference>
<dbReference type="SMART" id="SM00091">
    <property type="entry name" value="PAS"/>
    <property type="match status" value="1"/>
</dbReference>
<evidence type="ECO:0000313" key="9">
    <source>
        <dbReference type="EMBL" id="MBA2881902.1"/>
    </source>
</evidence>
<dbReference type="InterPro" id="IPR013656">
    <property type="entry name" value="PAS_4"/>
</dbReference>
<dbReference type="EMBL" id="JACDUS010000005">
    <property type="protein sequence ID" value="MBA2881902.1"/>
    <property type="molecule type" value="Genomic_DNA"/>
</dbReference>
<keyword evidence="3" id="KW-0805">Transcription regulation</keyword>
<evidence type="ECO:0000259" key="7">
    <source>
        <dbReference type="PROSITE" id="PS50112"/>
    </source>
</evidence>